<evidence type="ECO:0000313" key="1">
    <source>
        <dbReference type="EMBL" id="MDA0138344.1"/>
    </source>
</evidence>
<proteinExistence type="predicted"/>
<keyword evidence="2" id="KW-1185">Reference proteome</keyword>
<dbReference type="EMBL" id="JAPCID010000015">
    <property type="protein sequence ID" value="MDA0138344.1"/>
    <property type="molecule type" value="Genomic_DNA"/>
</dbReference>
<organism evidence="1 2">
    <name type="scientific">Solirubrobacter deserti</name>
    <dbReference type="NCBI Taxonomy" id="2282478"/>
    <lineage>
        <taxon>Bacteria</taxon>
        <taxon>Bacillati</taxon>
        <taxon>Actinomycetota</taxon>
        <taxon>Thermoleophilia</taxon>
        <taxon>Solirubrobacterales</taxon>
        <taxon>Solirubrobacteraceae</taxon>
        <taxon>Solirubrobacter</taxon>
    </lineage>
</organism>
<dbReference type="InterPro" id="IPR036086">
    <property type="entry name" value="ParB/Sulfiredoxin_sf"/>
</dbReference>
<name>A0ABT4RIF4_9ACTN</name>
<dbReference type="SUPFAM" id="SSF110849">
    <property type="entry name" value="ParB/Sulfiredoxin"/>
    <property type="match status" value="1"/>
</dbReference>
<sequence>MSTGLPREDAKIAFDRERRRRVLSQLASRLRFEPDDVSHMLPFDEVVAALGATSRVDLGEQVISLDSIVGTVDRRRGEFDRNFRPSPGTRGRWERIAEARKRGEAMPPIDVFRIGDLHFVRDGHHRVSVARALKEKDINARVTEVRTKLGAGRELQMADLPLKRHERVFHERVPLAPDKRARIQLSDEWRYAQLATLVEGWGYRVSLDRERLIGRRELAELWFDEEYEPVVNVLREAGLGGGGTETERYLRIAMLRFLLLQTHDWSDEIAEKLAGEVKSPSAASEADTMTHQIIKELRD</sequence>
<protein>
    <recommendedName>
        <fullName evidence="3">Chromosome partitioning protein ParB</fullName>
    </recommendedName>
</protein>
<gene>
    <name evidence="1" type="ORF">OJ962_12640</name>
</gene>
<reference evidence="1" key="1">
    <citation type="submission" date="2022-10" db="EMBL/GenBank/DDBJ databases">
        <title>The WGS of Solirubrobacter sp. CPCC 204708.</title>
        <authorList>
            <person name="Jiang Z."/>
        </authorList>
    </citation>
    <scope>NUCLEOTIDE SEQUENCE</scope>
    <source>
        <strain evidence="1">CPCC 204708</strain>
    </source>
</reference>
<dbReference type="RefSeq" id="WP_202957902.1">
    <property type="nucleotide sequence ID" value="NZ_JAPCID010000015.1"/>
</dbReference>
<evidence type="ECO:0008006" key="3">
    <source>
        <dbReference type="Google" id="ProtNLM"/>
    </source>
</evidence>
<evidence type="ECO:0000313" key="2">
    <source>
        <dbReference type="Proteomes" id="UP001147700"/>
    </source>
</evidence>
<comment type="caution">
    <text evidence="1">The sequence shown here is derived from an EMBL/GenBank/DDBJ whole genome shotgun (WGS) entry which is preliminary data.</text>
</comment>
<accession>A0ABT4RIF4</accession>
<dbReference type="Proteomes" id="UP001147700">
    <property type="component" value="Unassembled WGS sequence"/>
</dbReference>